<dbReference type="EMBL" id="UFRQ01000003">
    <property type="protein sequence ID" value="SUT94604.1"/>
    <property type="molecule type" value="Genomic_DNA"/>
</dbReference>
<evidence type="ECO:0000313" key="2">
    <source>
        <dbReference type="Proteomes" id="UP000254649"/>
    </source>
</evidence>
<accession>A0A380U0U1</accession>
<proteinExistence type="predicted"/>
<sequence>MARQHNTTEALAPSYFPINTVALLQALSPLVPLSQTERARRGGGVAFIAITSFSGSHPASAKPVIFAIAYSCSK</sequence>
<name>A0A380U0U1_9PAST</name>
<keyword evidence="2" id="KW-1185">Reference proteome</keyword>
<dbReference type="AlphaFoldDB" id="A0A380U0U1"/>
<dbReference type="Proteomes" id="UP000254649">
    <property type="component" value="Unassembled WGS sequence"/>
</dbReference>
<evidence type="ECO:0000313" key="1">
    <source>
        <dbReference type="EMBL" id="SUT94604.1"/>
    </source>
</evidence>
<gene>
    <name evidence="1" type="ORF">NCTC10801_02251</name>
</gene>
<organism evidence="1 2">
    <name type="scientific">[Actinobacillus] rossii</name>
    <dbReference type="NCBI Taxonomy" id="123820"/>
    <lineage>
        <taxon>Bacteria</taxon>
        <taxon>Pseudomonadati</taxon>
        <taxon>Pseudomonadota</taxon>
        <taxon>Gammaproteobacteria</taxon>
        <taxon>Pasteurellales</taxon>
        <taxon>Pasteurellaceae</taxon>
    </lineage>
</organism>
<reference evidence="1 2" key="1">
    <citation type="submission" date="2018-06" db="EMBL/GenBank/DDBJ databases">
        <authorList>
            <consortium name="Pathogen Informatics"/>
            <person name="Doyle S."/>
        </authorList>
    </citation>
    <scope>NUCLEOTIDE SEQUENCE [LARGE SCALE GENOMIC DNA]</scope>
    <source>
        <strain evidence="1 2">NCTC10801</strain>
    </source>
</reference>
<protein>
    <submittedName>
        <fullName evidence="1">Uncharacterized protein</fullName>
    </submittedName>
</protein>